<comment type="caution">
    <text evidence="3">The sequence shown here is derived from an EMBL/GenBank/DDBJ whole genome shotgun (WGS) entry which is preliminary data.</text>
</comment>
<evidence type="ECO:0000313" key="4">
    <source>
        <dbReference type="Proteomes" id="UP000235965"/>
    </source>
</evidence>
<evidence type="ECO:0000256" key="2">
    <source>
        <dbReference type="SAM" id="Phobius"/>
    </source>
</evidence>
<dbReference type="EMBL" id="NEVH01016330">
    <property type="protein sequence ID" value="PNF25616.1"/>
    <property type="molecule type" value="Genomic_DNA"/>
</dbReference>
<accession>A0A2J7QAK6</accession>
<feature type="region of interest" description="Disordered" evidence="1">
    <location>
        <begin position="1"/>
        <end position="57"/>
    </location>
</feature>
<dbReference type="OrthoDB" id="6360372at2759"/>
<dbReference type="InParanoid" id="A0A2J7QAK6"/>
<sequence length="138" mass="15353">MIGAMPAVAVRHERRKQEKRNKRPSQLYLGGYGLKHPSPPSRGSSPTPSPLQSPPTQNDDILQEFYVCGKVSVTHLVVVSLLLGAILLIVGLVQLSPNADANQHRYYLMAMGGVLMIFGLVLTALRCCLLPWHMRRRR</sequence>
<organism evidence="3 4">
    <name type="scientific">Cryptotermes secundus</name>
    <dbReference type="NCBI Taxonomy" id="105785"/>
    <lineage>
        <taxon>Eukaryota</taxon>
        <taxon>Metazoa</taxon>
        <taxon>Ecdysozoa</taxon>
        <taxon>Arthropoda</taxon>
        <taxon>Hexapoda</taxon>
        <taxon>Insecta</taxon>
        <taxon>Pterygota</taxon>
        <taxon>Neoptera</taxon>
        <taxon>Polyneoptera</taxon>
        <taxon>Dictyoptera</taxon>
        <taxon>Blattodea</taxon>
        <taxon>Blattoidea</taxon>
        <taxon>Termitoidae</taxon>
        <taxon>Kalotermitidae</taxon>
        <taxon>Cryptotermitinae</taxon>
        <taxon>Cryptotermes</taxon>
    </lineage>
</organism>
<keyword evidence="2" id="KW-0472">Membrane</keyword>
<keyword evidence="2" id="KW-0812">Transmembrane</keyword>
<evidence type="ECO:0000256" key="1">
    <source>
        <dbReference type="SAM" id="MobiDB-lite"/>
    </source>
</evidence>
<dbReference type="STRING" id="105785.A0A2J7QAK6"/>
<feature type="transmembrane region" description="Helical" evidence="2">
    <location>
        <begin position="106"/>
        <end position="129"/>
    </location>
</feature>
<dbReference type="Proteomes" id="UP000235965">
    <property type="component" value="Unassembled WGS sequence"/>
</dbReference>
<evidence type="ECO:0000313" key="3">
    <source>
        <dbReference type="EMBL" id="PNF25616.1"/>
    </source>
</evidence>
<protein>
    <submittedName>
        <fullName evidence="3">Uncharacterized protein</fullName>
    </submittedName>
</protein>
<feature type="transmembrane region" description="Helical" evidence="2">
    <location>
        <begin position="73"/>
        <end position="94"/>
    </location>
</feature>
<keyword evidence="2" id="KW-1133">Transmembrane helix</keyword>
<proteinExistence type="predicted"/>
<feature type="non-terminal residue" evidence="3">
    <location>
        <position position="138"/>
    </location>
</feature>
<reference evidence="3 4" key="1">
    <citation type="submission" date="2017-12" db="EMBL/GenBank/DDBJ databases">
        <title>Hemimetabolous genomes reveal molecular basis of termite eusociality.</title>
        <authorList>
            <person name="Harrison M.C."/>
            <person name="Jongepier E."/>
            <person name="Robertson H.M."/>
            <person name="Arning N."/>
            <person name="Bitard-Feildel T."/>
            <person name="Chao H."/>
            <person name="Childers C.P."/>
            <person name="Dinh H."/>
            <person name="Doddapaneni H."/>
            <person name="Dugan S."/>
            <person name="Gowin J."/>
            <person name="Greiner C."/>
            <person name="Han Y."/>
            <person name="Hu H."/>
            <person name="Hughes D.S.T."/>
            <person name="Huylmans A.-K."/>
            <person name="Kemena C."/>
            <person name="Kremer L.P.M."/>
            <person name="Lee S.L."/>
            <person name="Lopez-Ezquerra A."/>
            <person name="Mallet L."/>
            <person name="Monroy-Kuhn J.M."/>
            <person name="Moser A."/>
            <person name="Murali S.C."/>
            <person name="Muzny D.M."/>
            <person name="Otani S."/>
            <person name="Piulachs M.-D."/>
            <person name="Poelchau M."/>
            <person name="Qu J."/>
            <person name="Schaub F."/>
            <person name="Wada-Katsumata A."/>
            <person name="Worley K.C."/>
            <person name="Xie Q."/>
            <person name="Ylla G."/>
            <person name="Poulsen M."/>
            <person name="Gibbs R.A."/>
            <person name="Schal C."/>
            <person name="Richards S."/>
            <person name="Belles X."/>
            <person name="Korb J."/>
            <person name="Bornberg-Bauer E."/>
        </authorList>
    </citation>
    <scope>NUCLEOTIDE SEQUENCE [LARGE SCALE GENOMIC DNA]</scope>
    <source>
        <tissue evidence="3">Whole body</tissue>
    </source>
</reference>
<dbReference type="AlphaFoldDB" id="A0A2J7QAK6"/>
<feature type="compositionally biased region" description="Basic residues" evidence="1">
    <location>
        <begin position="12"/>
        <end position="23"/>
    </location>
</feature>
<name>A0A2J7QAK6_9NEOP</name>
<keyword evidence="4" id="KW-1185">Reference proteome</keyword>
<gene>
    <name evidence="3" type="ORF">B7P43_G03811</name>
</gene>